<reference evidence="1" key="1">
    <citation type="submission" date="2018-10" db="EMBL/GenBank/DDBJ databases">
        <title>Acidithiobacillus sulfuriphilus sp. nov.: an extremely acidophilic sulfur-oxidizing chemolithotroph isolated from a neutral pH environment.</title>
        <authorList>
            <person name="Falagan C."/>
            <person name="Moya-Beltran A."/>
            <person name="Quatrini R."/>
            <person name="Johnson D.B."/>
        </authorList>
    </citation>
    <scope>NUCLEOTIDE SEQUENCE [LARGE SCALE GENOMIC DNA]</scope>
    <source>
        <strain evidence="1">CJ-2</strain>
    </source>
</reference>
<sequence>MRRCPTMGPWEILVSGCGAGRRMGRVLHRDGRMAIIGFRNHKRRNPMRRVLIPLLAAVFCIPSALAAGMAPGLWQMTVTGHIRVPGANVNEPVRRRVTLCIAPHEPAENAFLPQHHQLCLTAHHALGAGREAWSIRCTMPHAQVAQKGWTQSTARSFLAHWRMVETPDQGPASTTTMVMKGRWTAPDCGKK</sequence>
<dbReference type="AlphaFoldDB" id="A0A3M8R9N2"/>
<dbReference type="EMBL" id="RIZI01000150">
    <property type="protein sequence ID" value="RNF64322.1"/>
    <property type="molecule type" value="Genomic_DNA"/>
</dbReference>
<gene>
    <name evidence="1" type="ORF">EC580_05740</name>
</gene>
<evidence type="ECO:0000313" key="1">
    <source>
        <dbReference type="EMBL" id="RNF64322.1"/>
    </source>
</evidence>
<organism evidence="1">
    <name type="scientific">Acidithiobacillus sulfuriphilus</name>
    <dbReference type="NCBI Taxonomy" id="1867749"/>
    <lineage>
        <taxon>Bacteria</taxon>
        <taxon>Pseudomonadati</taxon>
        <taxon>Pseudomonadota</taxon>
        <taxon>Acidithiobacillia</taxon>
        <taxon>Acidithiobacillales</taxon>
        <taxon>Acidithiobacillaceae</taxon>
        <taxon>Acidithiobacillus</taxon>
    </lineage>
</organism>
<dbReference type="Pfam" id="PF12276">
    <property type="entry name" value="DUF3617"/>
    <property type="match status" value="1"/>
</dbReference>
<dbReference type="InterPro" id="IPR022061">
    <property type="entry name" value="DUF3617"/>
</dbReference>
<comment type="caution">
    <text evidence="1">The sequence shown here is derived from an EMBL/GenBank/DDBJ whole genome shotgun (WGS) entry which is preliminary data.</text>
</comment>
<protein>
    <submittedName>
        <fullName evidence="1">DUF3617 family protein</fullName>
    </submittedName>
</protein>
<name>A0A3M8R9N2_9PROT</name>
<accession>A0A3M8R9N2</accession>
<proteinExistence type="predicted"/>